<keyword evidence="2" id="KW-1185">Reference proteome</keyword>
<organism evidence="1 2">
    <name type="scientific">Knoellia koreensis</name>
    <dbReference type="NCBI Taxonomy" id="2730921"/>
    <lineage>
        <taxon>Bacteria</taxon>
        <taxon>Bacillati</taxon>
        <taxon>Actinomycetota</taxon>
        <taxon>Actinomycetes</taxon>
        <taxon>Micrococcales</taxon>
        <taxon>Intrasporangiaceae</taxon>
        <taxon>Knoellia</taxon>
    </lineage>
</organism>
<proteinExistence type="predicted"/>
<dbReference type="AlphaFoldDB" id="A0A849H3L6"/>
<accession>A0A849H3L6</accession>
<dbReference type="EMBL" id="JABEPQ010000001">
    <property type="protein sequence ID" value="NNM44390.1"/>
    <property type="molecule type" value="Genomic_DNA"/>
</dbReference>
<evidence type="ECO:0000313" key="2">
    <source>
        <dbReference type="Proteomes" id="UP000588586"/>
    </source>
</evidence>
<protein>
    <submittedName>
        <fullName evidence="1">Uncharacterized protein</fullName>
    </submittedName>
</protein>
<dbReference type="Proteomes" id="UP000588586">
    <property type="component" value="Unassembled WGS sequence"/>
</dbReference>
<comment type="caution">
    <text evidence="1">The sequence shown here is derived from an EMBL/GenBank/DDBJ whole genome shotgun (WGS) entry which is preliminary data.</text>
</comment>
<evidence type="ECO:0000313" key="1">
    <source>
        <dbReference type="EMBL" id="NNM44390.1"/>
    </source>
</evidence>
<reference evidence="1 2" key="1">
    <citation type="submission" date="2020-04" db="EMBL/GenBank/DDBJ databases">
        <title>Knoellia sp. isolate from air conditioner.</title>
        <authorList>
            <person name="Chea S."/>
            <person name="Kim D.-U."/>
        </authorList>
    </citation>
    <scope>NUCLEOTIDE SEQUENCE [LARGE SCALE GENOMIC DNA]</scope>
    <source>
        <strain evidence="1 2">DB2414S</strain>
    </source>
</reference>
<sequence>MIQHLRNALAQLPPLRIASASFIDPSLSLIGPGWAFNSVSAWRLCENGVLLFGWSEKNVEEHIGRLVGNSIVSVEAQSRFLAGDPAFELSDGSWLEVFSDYPIDPWTLRLPGMTFVGSPSDATQVDSPSVGSQDGD</sequence>
<gene>
    <name evidence="1" type="ORF">HJG52_00005</name>
</gene>
<name>A0A849H3L6_9MICO</name>